<reference evidence="6" key="2">
    <citation type="submission" date="2021-04" db="EMBL/GenBank/DDBJ databases">
        <authorList>
            <person name="Gilroy R."/>
        </authorList>
    </citation>
    <scope>NUCLEOTIDE SEQUENCE</scope>
    <source>
        <strain evidence="6">ChiBcec1-1093</strain>
    </source>
</reference>
<keyword evidence="2" id="KW-0805">Transcription regulation</keyword>
<reference evidence="6" key="1">
    <citation type="journal article" date="2021" name="PeerJ">
        <title>Extensive microbial diversity within the chicken gut microbiome revealed by metagenomics and culture.</title>
        <authorList>
            <person name="Gilroy R."/>
            <person name="Ravi A."/>
            <person name="Getino M."/>
            <person name="Pursley I."/>
            <person name="Horton D.L."/>
            <person name="Alikhan N.F."/>
            <person name="Baker D."/>
            <person name="Gharbi K."/>
            <person name="Hall N."/>
            <person name="Watson M."/>
            <person name="Adriaenssens E.M."/>
            <person name="Foster-Nyarko E."/>
            <person name="Jarju S."/>
            <person name="Secka A."/>
            <person name="Antonio M."/>
            <person name="Oren A."/>
            <person name="Chaudhuri R.R."/>
            <person name="La Ragione R."/>
            <person name="Hildebrand F."/>
            <person name="Pallen M.J."/>
        </authorList>
    </citation>
    <scope>NUCLEOTIDE SEQUENCE</scope>
    <source>
        <strain evidence="6">ChiBcec1-1093</strain>
    </source>
</reference>
<proteinExistence type="inferred from homology"/>
<dbReference type="EMBL" id="DXBC01000158">
    <property type="protein sequence ID" value="HIZ80075.1"/>
    <property type="molecule type" value="Genomic_DNA"/>
</dbReference>
<dbReference type="Pfam" id="PF00126">
    <property type="entry name" value="HTH_1"/>
    <property type="match status" value="1"/>
</dbReference>
<dbReference type="GO" id="GO:0003700">
    <property type="term" value="F:DNA-binding transcription factor activity"/>
    <property type="evidence" value="ECO:0007669"/>
    <property type="project" value="InterPro"/>
</dbReference>
<dbReference type="InterPro" id="IPR036388">
    <property type="entry name" value="WH-like_DNA-bd_sf"/>
</dbReference>
<feature type="domain" description="HTH lysR-type" evidence="5">
    <location>
        <begin position="1"/>
        <end position="58"/>
    </location>
</feature>
<dbReference type="FunFam" id="1.10.10.10:FF:000001">
    <property type="entry name" value="LysR family transcriptional regulator"/>
    <property type="match status" value="1"/>
</dbReference>
<dbReference type="SUPFAM" id="SSF46785">
    <property type="entry name" value="Winged helix' DNA-binding domain"/>
    <property type="match status" value="1"/>
</dbReference>
<evidence type="ECO:0000256" key="1">
    <source>
        <dbReference type="ARBA" id="ARBA00009437"/>
    </source>
</evidence>
<comment type="caution">
    <text evidence="6">The sequence shown here is derived from an EMBL/GenBank/DDBJ whole genome shotgun (WGS) entry which is preliminary data.</text>
</comment>
<accession>A0A9D2K5N9</accession>
<dbReference type="PROSITE" id="PS50931">
    <property type="entry name" value="HTH_LYSR"/>
    <property type="match status" value="1"/>
</dbReference>
<evidence type="ECO:0000256" key="2">
    <source>
        <dbReference type="ARBA" id="ARBA00023015"/>
    </source>
</evidence>
<keyword evidence="4" id="KW-0804">Transcription</keyword>
<evidence type="ECO:0000313" key="6">
    <source>
        <dbReference type="EMBL" id="HIZ80075.1"/>
    </source>
</evidence>
<dbReference type="GO" id="GO:0000976">
    <property type="term" value="F:transcription cis-regulatory region binding"/>
    <property type="evidence" value="ECO:0007669"/>
    <property type="project" value="TreeGrafter"/>
</dbReference>
<sequence length="141" mass="16117">MDLKQLEYIVMIAEENSITKAAERLFITQSGLNQQLLKLEAELGIQLFHRSKNDFRLTEAGHVYVSYARKILQLKHEAYNILNDMANNKTGTLRIGLTPERGIPMFMSIYPAFYARYPHITIEPLEIGVRAPGPRCRLPGN</sequence>
<dbReference type="InterPro" id="IPR036390">
    <property type="entry name" value="WH_DNA-bd_sf"/>
</dbReference>
<evidence type="ECO:0000259" key="5">
    <source>
        <dbReference type="PROSITE" id="PS50931"/>
    </source>
</evidence>
<evidence type="ECO:0000313" key="7">
    <source>
        <dbReference type="Proteomes" id="UP000824101"/>
    </source>
</evidence>
<dbReference type="Proteomes" id="UP000824101">
    <property type="component" value="Unassembled WGS sequence"/>
</dbReference>
<dbReference type="PANTHER" id="PTHR30126:SF40">
    <property type="entry name" value="HTH-TYPE TRANSCRIPTIONAL REGULATOR GLTR"/>
    <property type="match status" value="1"/>
</dbReference>
<organism evidence="6 7">
    <name type="scientific">Candidatus Lachnoclostridium stercorigallinarum</name>
    <dbReference type="NCBI Taxonomy" id="2838634"/>
    <lineage>
        <taxon>Bacteria</taxon>
        <taxon>Bacillati</taxon>
        <taxon>Bacillota</taxon>
        <taxon>Clostridia</taxon>
        <taxon>Lachnospirales</taxon>
        <taxon>Lachnospiraceae</taxon>
    </lineage>
</organism>
<evidence type="ECO:0000256" key="4">
    <source>
        <dbReference type="ARBA" id="ARBA00023163"/>
    </source>
</evidence>
<protein>
    <submittedName>
        <fullName evidence="6">LysR family transcriptional regulator</fullName>
    </submittedName>
</protein>
<dbReference type="PANTHER" id="PTHR30126">
    <property type="entry name" value="HTH-TYPE TRANSCRIPTIONAL REGULATOR"/>
    <property type="match status" value="1"/>
</dbReference>
<dbReference type="InterPro" id="IPR000847">
    <property type="entry name" value="LysR_HTH_N"/>
</dbReference>
<name>A0A9D2K5N9_9FIRM</name>
<keyword evidence="3" id="KW-0238">DNA-binding</keyword>
<evidence type="ECO:0000256" key="3">
    <source>
        <dbReference type="ARBA" id="ARBA00023125"/>
    </source>
</evidence>
<feature type="non-terminal residue" evidence="6">
    <location>
        <position position="141"/>
    </location>
</feature>
<dbReference type="PRINTS" id="PR00039">
    <property type="entry name" value="HTHLYSR"/>
</dbReference>
<dbReference type="AlphaFoldDB" id="A0A9D2K5N9"/>
<dbReference type="Gene3D" id="1.10.10.10">
    <property type="entry name" value="Winged helix-like DNA-binding domain superfamily/Winged helix DNA-binding domain"/>
    <property type="match status" value="1"/>
</dbReference>
<comment type="similarity">
    <text evidence="1">Belongs to the LysR transcriptional regulatory family.</text>
</comment>
<gene>
    <name evidence="6" type="ORF">IAA17_09855</name>
</gene>